<dbReference type="SMART" id="SM00066">
    <property type="entry name" value="GAL4"/>
    <property type="match status" value="1"/>
</dbReference>
<dbReference type="EMBL" id="JAIMJC010000002">
    <property type="protein sequence ID" value="KAH0529320.1"/>
    <property type="molecule type" value="Genomic_DNA"/>
</dbReference>
<dbReference type="CDD" id="cd00067">
    <property type="entry name" value="GAL4"/>
    <property type="match status" value="1"/>
</dbReference>
<dbReference type="GO" id="GO:0000981">
    <property type="term" value="F:DNA-binding transcription factor activity, RNA polymerase II-specific"/>
    <property type="evidence" value="ECO:0007669"/>
    <property type="project" value="InterPro"/>
</dbReference>
<proteinExistence type="predicted"/>
<evidence type="ECO:0000313" key="3">
    <source>
        <dbReference type="EMBL" id="KAH0529320.1"/>
    </source>
</evidence>
<dbReference type="AlphaFoldDB" id="A0A9P8HSX1"/>
<evidence type="ECO:0000259" key="2">
    <source>
        <dbReference type="PROSITE" id="PS50048"/>
    </source>
</evidence>
<dbReference type="PROSITE" id="PS00463">
    <property type="entry name" value="ZN2_CY6_FUNGAL_1"/>
    <property type="match status" value="1"/>
</dbReference>
<accession>A0A9P8HSX1</accession>
<reference evidence="3 4" key="1">
    <citation type="submission" date="2021-08" db="EMBL/GenBank/DDBJ databases">
        <title>The highly contiguous genome resource for Trichoderma semiorbis FJ059, a fungal antagonistic to plant pathogens.</title>
        <authorList>
            <person name="Liu T."/>
        </authorList>
    </citation>
    <scope>NUCLEOTIDE SEQUENCE [LARGE SCALE GENOMIC DNA]</scope>
    <source>
        <strain evidence="3 4">FJ059</strain>
    </source>
</reference>
<keyword evidence="4" id="KW-1185">Reference proteome</keyword>
<keyword evidence="1" id="KW-0539">Nucleus</keyword>
<dbReference type="PANTHER" id="PTHR38111">
    <property type="entry name" value="ZN(2)-C6 FUNGAL-TYPE DOMAIN-CONTAINING PROTEIN-RELATED"/>
    <property type="match status" value="1"/>
</dbReference>
<dbReference type="SUPFAM" id="SSF57701">
    <property type="entry name" value="Zn2/Cys6 DNA-binding domain"/>
    <property type="match status" value="1"/>
</dbReference>
<gene>
    <name evidence="3" type="ORF">TsFJ059_004083</name>
</gene>
<dbReference type="Pfam" id="PF00172">
    <property type="entry name" value="Zn_clus"/>
    <property type="match status" value="1"/>
</dbReference>
<dbReference type="PROSITE" id="PS50048">
    <property type="entry name" value="ZN2_CY6_FUNGAL_2"/>
    <property type="match status" value="1"/>
</dbReference>
<protein>
    <recommendedName>
        <fullName evidence="2">Zn(2)-C6 fungal-type domain-containing protein</fullName>
    </recommendedName>
</protein>
<organism evidence="3 4">
    <name type="scientific">Trichoderma semiorbis</name>
    <dbReference type="NCBI Taxonomy" id="1491008"/>
    <lineage>
        <taxon>Eukaryota</taxon>
        <taxon>Fungi</taxon>
        <taxon>Dikarya</taxon>
        <taxon>Ascomycota</taxon>
        <taxon>Pezizomycotina</taxon>
        <taxon>Sordariomycetes</taxon>
        <taxon>Hypocreomycetidae</taxon>
        <taxon>Hypocreales</taxon>
        <taxon>Hypocreaceae</taxon>
        <taxon>Trichoderma</taxon>
    </lineage>
</organism>
<evidence type="ECO:0000313" key="4">
    <source>
        <dbReference type="Proteomes" id="UP000826573"/>
    </source>
</evidence>
<dbReference type="GO" id="GO:0008270">
    <property type="term" value="F:zinc ion binding"/>
    <property type="evidence" value="ECO:0007669"/>
    <property type="project" value="InterPro"/>
</dbReference>
<sequence length="416" mass="47320">MRLGSQRVHACQTCRRRKIKCDNKLPNCSQCTRLNKKCPGSTEGLIFIHSVDESQSQQQRQLVRQVRGHQQTKIFTIPPIINNGAHEVVSRLAVEIGSYHLSPWTPHPWFLSIPRLALSADFQSRMLLPFQAMKVAFRALPENDASLKAAAYQYYSSGLERHQAQLHQLVPWQRHQHLTSILNLLLMSMALLEFEMMAPLATDSWFPHAYGALGLLEQVGPQGCQESPFFEIFWQLRFFMSYVTLSTRKMSFLGSQTWLEIPFLHREKTEFDHVIDTLLLEDNQMIKGETLGPETIEQRRMSDVNLGHGQGAIFNFACPDHIADFERIVRVLVNVRELVSASASDSNLKKQESLSTAVLADSKYLMNQPSLLFNVGLQVTGAASLVAQYAPNSLQKQEAAQLYADWRGRLEGMRPW</sequence>
<comment type="caution">
    <text evidence="3">The sequence shown here is derived from an EMBL/GenBank/DDBJ whole genome shotgun (WGS) entry which is preliminary data.</text>
</comment>
<dbReference type="Proteomes" id="UP000826573">
    <property type="component" value="Unassembled WGS sequence"/>
</dbReference>
<name>A0A9P8HSX1_9HYPO</name>
<dbReference type="InterPro" id="IPR036864">
    <property type="entry name" value="Zn2-C6_fun-type_DNA-bd_sf"/>
</dbReference>
<evidence type="ECO:0000256" key="1">
    <source>
        <dbReference type="ARBA" id="ARBA00023242"/>
    </source>
</evidence>
<feature type="domain" description="Zn(2)-C6 fungal-type" evidence="2">
    <location>
        <begin position="10"/>
        <end position="38"/>
    </location>
</feature>
<dbReference type="Gene3D" id="4.10.240.10">
    <property type="entry name" value="Zn(2)-C6 fungal-type DNA-binding domain"/>
    <property type="match status" value="1"/>
</dbReference>
<dbReference type="InterPro" id="IPR001138">
    <property type="entry name" value="Zn2Cys6_DnaBD"/>
</dbReference>
<dbReference type="InterPro" id="IPR053178">
    <property type="entry name" value="Osmoadaptation_assoc"/>
</dbReference>